<feature type="domain" description="M23ase beta-sheet core" evidence="2">
    <location>
        <begin position="53"/>
        <end position="140"/>
    </location>
</feature>
<feature type="signal peptide" evidence="1">
    <location>
        <begin position="1"/>
        <end position="21"/>
    </location>
</feature>
<dbReference type="EMBL" id="QJRX01000005">
    <property type="protein sequence ID" value="PYC24689.1"/>
    <property type="molecule type" value="Genomic_DNA"/>
</dbReference>
<evidence type="ECO:0000256" key="1">
    <source>
        <dbReference type="SAM" id="SignalP"/>
    </source>
</evidence>
<evidence type="ECO:0000259" key="2">
    <source>
        <dbReference type="Pfam" id="PF01551"/>
    </source>
</evidence>
<protein>
    <recommendedName>
        <fullName evidence="2">M23ase beta-sheet core domain-containing protein</fullName>
    </recommendedName>
</protein>
<dbReference type="GO" id="GO:0004222">
    <property type="term" value="F:metalloendopeptidase activity"/>
    <property type="evidence" value="ECO:0007669"/>
    <property type="project" value="TreeGrafter"/>
</dbReference>
<evidence type="ECO:0000313" key="4">
    <source>
        <dbReference type="Proteomes" id="UP000248146"/>
    </source>
</evidence>
<name>A0A2V4KWD2_AQUAC</name>
<dbReference type="InterPro" id="IPR011055">
    <property type="entry name" value="Dup_hybrid_motif"/>
</dbReference>
<comment type="caution">
    <text evidence="3">The sequence shown here is derived from an EMBL/GenBank/DDBJ whole genome shotgun (WGS) entry which is preliminary data.</text>
</comment>
<dbReference type="Gene3D" id="2.70.70.10">
    <property type="entry name" value="Glucose Permease (Domain IIA)"/>
    <property type="match status" value="1"/>
</dbReference>
<gene>
    <name evidence="3" type="ORF">DMO17_11520</name>
</gene>
<keyword evidence="1" id="KW-0732">Signal</keyword>
<dbReference type="PANTHER" id="PTHR21666">
    <property type="entry name" value="PEPTIDASE-RELATED"/>
    <property type="match status" value="1"/>
</dbReference>
<dbReference type="InterPro" id="IPR016047">
    <property type="entry name" value="M23ase_b-sheet_dom"/>
</dbReference>
<dbReference type="Pfam" id="PF01551">
    <property type="entry name" value="Peptidase_M23"/>
    <property type="match status" value="1"/>
</dbReference>
<organism evidence="3 4">
    <name type="scientific">Aquipseudomonas alcaligenes</name>
    <name type="common">Pseudomonas alcaligenes</name>
    <dbReference type="NCBI Taxonomy" id="43263"/>
    <lineage>
        <taxon>Bacteria</taxon>
        <taxon>Pseudomonadati</taxon>
        <taxon>Pseudomonadota</taxon>
        <taxon>Gammaproteobacteria</taxon>
        <taxon>Pseudomonadales</taxon>
        <taxon>Pseudomonadaceae</taxon>
        <taxon>Aquipseudomonas</taxon>
    </lineage>
</organism>
<accession>A0A2V4KWD2</accession>
<feature type="chain" id="PRO_5016023163" description="M23ase beta-sheet core domain-containing protein" evidence="1">
    <location>
        <begin position="22"/>
        <end position="209"/>
    </location>
</feature>
<evidence type="ECO:0000313" key="3">
    <source>
        <dbReference type="EMBL" id="PYC24689.1"/>
    </source>
</evidence>
<dbReference type="Proteomes" id="UP000248146">
    <property type="component" value="Unassembled WGS sequence"/>
</dbReference>
<dbReference type="CDD" id="cd12797">
    <property type="entry name" value="M23_peptidase"/>
    <property type="match status" value="1"/>
</dbReference>
<dbReference type="PANTHER" id="PTHR21666:SF268">
    <property type="entry name" value="PEPTIDASE M23 DOMAIN-CONTAINING PROTEIN"/>
    <property type="match status" value="1"/>
</dbReference>
<dbReference type="OrthoDB" id="9800107at2"/>
<dbReference type="SUPFAM" id="SSF51261">
    <property type="entry name" value="Duplicated hybrid motif"/>
    <property type="match status" value="1"/>
</dbReference>
<proteinExistence type="predicted"/>
<dbReference type="InterPro" id="IPR050570">
    <property type="entry name" value="Cell_wall_metabolism_enzyme"/>
</dbReference>
<sequence length="209" mass="23051">MNLKKLRKRHLLLGLALAWLLAPEWPKIPVQGASTRDWHPQSFWFEPWGRSGTHKGIDIFAATGTPLVAPSYGLVLFRGEIQMGGKVMLMLGPKWRLHYFAHLDSYSALPGQPVLPGSPLGTVGSTGNAQGKPPHLHYSVVTLLPYPWRWDDSSQGWKKIFYLDPSAILGAPPPRWTAARRASSVADETDIGPAPQPVFFQSAKPSCLP</sequence>
<dbReference type="AlphaFoldDB" id="A0A2V4KWD2"/>
<reference evidence="3 4" key="1">
    <citation type="submission" date="2018-06" db="EMBL/GenBank/DDBJ databases">
        <title>Pseudomonas diversity within urban Lake Michigan freshwaters.</title>
        <authorList>
            <person name="Batrich M."/>
            <person name="Hatzopoulos T."/>
            <person name="Putonti C."/>
        </authorList>
    </citation>
    <scope>NUCLEOTIDE SEQUENCE [LARGE SCALE GENOMIC DNA]</scope>
    <source>
        <strain evidence="3 4">MB-090714</strain>
    </source>
</reference>